<reference evidence="1 2" key="1">
    <citation type="submission" date="2015-02" db="EMBL/GenBank/DDBJ databases">
        <authorList>
            <person name="Ju K.-S."/>
            <person name="Doroghazi J.R."/>
            <person name="Metcalf W."/>
        </authorList>
    </citation>
    <scope>NUCLEOTIDE SEQUENCE [LARGE SCALE GENOMIC DNA]</scope>
    <source>
        <strain evidence="1 2">NRRL B-16140</strain>
    </source>
</reference>
<comment type="caution">
    <text evidence="1">The sequence shown here is derived from an EMBL/GenBank/DDBJ whole genome shotgun (WGS) entry which is preliminary data.</text>
</comment>
<dbReference type="Proteomes" id="UP000033393">
    <property type="component" value="Unassembled WGS sequence"/>
</dbReference>
<dbReference type="EMBL" id="JYJG01000196">
    <property type="protein sequence ID" value="KJK45805.1"/>
    <property type="molecule type" value="Genomic_DNA"/>
</dbReference>
<proteinExistence type="predicted"/>
<keyword evidence="2" id="KW-1185">Reference proteome</keyword>
<dbReference type="AlphaFoldDB" id="A0A0F0GR44"/>
<dbReference type="RefSeq" id="WP_045314019.1">
    <property type="nucleotide sequence ID" value="NZ_JYJG01000196.1"/>
</dbReference>
<dbReference type="PATRIC" id="fig|68170.10.peg.6206"/>
<dbReference type="InterPro" id="IPR032466">
    <property type="entry name" value="Metal_Hydrolase"/>
</dbReference>
<evidence type="ECO:0000313" key="1">
    <source>
        <dbReference type="EMBL" id="KJK45805.1"/>
    </source>
</evidence>
<name>A0A0F0GR44_LENAE</name>
<dbReference type="OrthoDB" id="3677342at2"/>
<dbReference type="Gene3D" id="3.20.20.140">
    <property type="entry name" value="Metal-dependent hydrolases"/>
    <property type="match status" value="1"/>
</dbReference>
<accession>A0A0F0GR44</accession>
<evidence type="ECO:0008006" key="3">
    <source>
        <dbReference type="Google" id="ProtNLM"/>
    </source>
</evidence>
<evidence type="ECO:0000313" key="2">
    <source>
        <dbReference type="Proteomes" id="UP000033393"/>
    </source>
</evidence>
<organism evidence="1 2">
    <name type="scientific">Lentzea aerocolonigenes</name>
    <name type="common">Lechevalieria aerocolonigenes</name>
    <name type="synonym">Saccharothrix aerocolonigenes</name>
    <dbReference type="NCBI Taxonomy" id="68170"/>
    <lineage>
        <taxon>Bacteria</taxon>
        <taxon>Bacillati</taxon>
        <taxon>Actinomycetota</taxon>
        <taxon>Actinomycetes</taxon>
        <taxon>Pseudonocardiales</taxon>
        <taxon>Pseudonocardiaceae</taxon>
        <taxon>Lentzea</taxon>
    </lineage>
</organism>
<protein>
    <recommendedName>
        <fullName evidence="3">Amidohydrolase-related domain-containing protein</fullName>
    </recommendedName>
</protein>
<dbReference type="SUPFAM" id="SSF51556">
    <property type="entry name" value="Metallo-dependent hydrolases"/>
    <property type="match status" value="1"/>
</dbReference>
<gene>
    <name evidence="1" type="ORF">UK23_24775</name>
</gene>
<sequence>MVTLPPLPAERHEIGIDVDVLFGAVPNRQLDASLDAVARQQESHGIRRGLLCSLRGALFDVCSGNDETRKATELQRRFAPVGTVDIRDALGAEDEISRLAESGVKIVRLFPPEQWAEPGSPGLAAIIDTAVGHDLVLLTSGDFSQFWRPFADKGARVCFLDVHAYRVADFVVTARREPGFVASTRMLVGPDSIERIAGEVGAHHLAYGSRAPMHDVMPSALRLRMAGLTKQEWRQVACGTASAWLGEEL</sequence>